<dbReference type="InterPro" id="IPR044066">
    <property type="entry name" value="TRIAD_supradom"/>
</dbReference>
<dbReference type="Gene3D" id="3.30.70.330">
    <property type="match status" value="1"/>
</dbReference>
<feature type="zinc finger region" description="C3H1-type" evidence="8">
    <location>
        <begin position="28"/>
        <end position="55"/>
    </location>
</feature>
<dbReference type="InterPro" id="IPR000504">
    <property type="entry name" value="RRM_dom"/>
</dbReference>
<feature type="zinc finger region" description="C3H1-type" evidence="8">
    <location>
        <begin position="414"/>
        <end position="442"/>
    </location>
</feature>
<evidence type="ECO:0008006" key="17">
    <source>
        <dbReference type="Google" id="ProtNLM"/>
    </source>
</evidence>
<evidence type="ECO:0000313" key="16">
    <source>
        <dbReference type="Proteomes" id="UP000521872"/>
    </source>
</evidence>
<evidence type="ECO:0000256" key="10">
    <source>
        <dbReference type="SAM" id="MobiDB-lite"/>
    </source>
</evidence>
<feature type="domain" description="RING-type" evidence="11">
    <location>
        <begin position="1175"/>
        <end position="1213"/>
    </location>
</feature>
<evidence type="ECO:0000256" key="9">
    <source>
        <dbReference type="SAM" id="Coils"/>
    </source>
</evidence>
<keyword evidence="9" id="KW-0175">Coiled coil</keyword>
<feature type="domain" description="RRM" evidence="12">
    <location>
        <begin position="717"/>
        <end position="792"/>
    </location>
</feature>
<feature type="compositionally biased region" description="Polar residues" evidence="10">
    <location>
        <begin position="169"/>
        <end position="179"/>
    </location>
</feature>
<feature type="domain" description="C3H1-type" evidence="13">
    <location>
        <begin position="362"/>
        <end position="389"/>
    </location>
</feature>
<reference evidence="15 16" key="1">
    <citation type="submission" date="2019-12" db="EMBL/GenBank/DDBJ databases">
        <authorList>
            <person name="Floudas D."/>
            <person name="Bentzer J."/>
            <person name="Ahren D."/>
            <person name="Johansson T."/>
            <person name="Persson P."/>
            <person name="Tunlid A."/>
        </authorList>
    </citation>
    <scope>NUCLEOTIDE SEQUENCE [LARGE SCALE GENOMIC DNA]</scope>
    <source>
        <strain evidence="15 16">CBS 102.39</strain>
    </source>
</reference>
<keyword evidence="6 8" id="KW-0862">Zinc</keyword>
<dbReference type="Gene3D" id="3.30.40.10">
    <property type="entry name" value="Zinc/RING finger domain, C3HC4 (zinc finger)"/>
    <property type="match status" value="1"/>
</dbReference>
<feature type="zinc finger region" description="C3H1-type" evidence="8">
    <location>
        <begin position="362"/>
        <end position="389"/>
    </location>
</feature>
<dbReference type="Pfam" id="PF00642">
    <property type="entry name" value="zf-CCCH"/>
    <property type="match status" value="1"/>
</dbReference>
<dbReference type="SMART" id="SM00356">
    <property type="entry name" value="ZnF_C3H1"/>
    <property type="match status" value="6"/>
</dbReference>
<comment type="caution">
    <text evidence="15">The sequence shown here is derived from an EMBL/GenBank/DDBJ whole genome shotgun (WGS) entry which is preliminary data.</text>
</comment>
<dbReference type="PROSITE" id="PS50103">
    <property type="entry name" value="ZF_C3H1"/>
    <property type="match status" value="6"/>
</dbReference>
<feature type="coiled-coil region" evidence="9">
    <location>
        <begin position="967"/>
        <end position="998"/>
    </location>
</feature>
<dbReference type="CDD" id="cd20335">
    <property type="entry name" value="BRcat_RBR"/>
    <property type="match status" value="1"/>
</dbReference>
<feature type="compositionally biased region" description="Basic and acidic residues" evidence="10">
    <location>
        <begin position="545"/>
        <end position="557"/>
    </location>
</feature>
<evidence type="ECO:0000256" key="5">
    <source>
        <dbReference type="ARBA" id="ARBA00022786"/>
    </source>
</evidence>
<dbReference type="InterPro" id="IPR001841">
    <property type="entry name" value="Znf_RING"/>
</dbReference>
<feature type="zinc finger region" description="C3H1-type" evidence="8">
    <location>
        <begin position="280"/>
        <end position="307"/>
    </location>
</feature>
<feature type="domain" description="C3H1-type" evidence="13">
    <location>
        <begin position="117"/>
        <end position="144"/>
    </location>
</feature>
<feature type="region of interest" description="Disordered" evidence="10">
    <location>
        <begin position="59"/>
        <end position="92"/>
    </location>
</feature>
<evidence type="ECO:0000256" key="6">
    <source>
        <dbReference type="ARBA" id="ARBA00022833"/>
    </source>
</evidence>
<evidence type="ECO:0000256" key="7">
    <source>
        <dbReference type="PROSITE-ProRule" id="PRU00176"/>
    </source>
</evidence>
<feature type="zinc finger region" description="C3H1-type" evidence="8">
    <location>
        <begin position="117"/>
        <end position="144"/>
    </location>
</feature>
<dbReference type="Pfam" id="PF00097">
    <property type="entry name" value="zf-C3HC4"/>
    <property type="match status" value="1"/>
</dbReference>
<feature type="compositionally biased region" description="Polar residues" evidence="10">
    <location>
        <begin position="466"/>
        <end position="485"/>
    </location>
</feature>
<feature type="region of interest" description="Disordered" evidence="10">
    <location>
        <begin position="1"/>
        <end position="29"/>
    </location>
</feature>
<name>A0A8H4VK94_9AGAR</name>
<dbReference type="CDD" id="cd00590">
    <property type="entry name" value="RRM_SF"/>
    <property type="match status" value="1"/>
</dbReference>
<dbReference type="SUPFAM" id="SSF90229">
    <property type="entry name" value="CCCH zinc finger"/>
    <property type="match status" value="2"/>
</dbReference>
<evidence type="ECO:0000259" key="11">
    <source>
        <dbReference type="PROSITE" id="PS50089"/>
    </source>
</evidence>
<feature type="region of interest" description="Disordered" evidence="10">
    <location>
        <begin position="545"/>
        <end position="580"/>
    </location>
</feature>
<dbReference type="PROSITE" id="PS50102">
    <property type="entry name" value="RRM"/>
    <property type="match status" value="1"/>
</dbReference>
<evidence type="ECO:0000256" key="1">
    <source>
        <dbReference type="ARBA" id="ARBA00022679"/>
    </source>
</evidence>
<feature type="zinc finger region" description="C3H1-type" evidence="8">
    <location>
        <begin position="606"/>
        <end position="633"/>
    </location>
</feature>
<dbReference type="InterPro" id="IPR017907">
    <property type="entry name" value="Znf_RING_CS"/>
</dbReference>
<dbReference type="PANTHER" id="PTHR11224:SF10">
    <property type="entry name" value="IP09428P-RELATED"/>
    <property type="match status" value="1"/>
</dbReference>
<dbReference type="InterPro" id="IPR035979">
    <property type="entry name" value="RBD_domain_sf"/>
</dbReference>
<dbReference type="InterPro" id="IPR036855">
    <property type="entry name" value="Znf_CCCH_sf"/>
</dbReference>
<keyword evidence="3" id="KW-0677">Repeat</keyword>
<dbReference type="GO" id="GO:0003723">
    <property type="term" value="F:RNA binding"/>
    <property type="evidence" value="ECO:0007669"/>
    <property type="project" value="UniProtKB-UniRule"/>
</dbReference>
<dbReference type="GO" id="GO:0000209">
    <property type="term" value="P:protein polyubiquitination"/>
    <property type="evidence" value="ECO:0007669"/>
    <property type="project" value="InterPro"/>
</dbReference>
<keyword evidence="4 8" id="KW-0863">Zinc-finger</keyword>
<feature type="domain" description="C3H1-type" evidence="13">
    <location>
        <begin position="414"/>
        <end position="442"/>
    </location>
</feature>
<dbReference type="Proteomes" id="UP000521872">
    <property type="component" value="Unassembled WGS sequence"/>
</dbReference>
<keyword evidence="7" id="KW-0694">RNA-binding</keyword>
<dbReference type="PROSITE" id="PS51873">
    <property type="entry name" value="TRIAD"/>
    <property type="match status" value="1"/>
</dbReference>
<dbReference type="PROSITE" id="PS50089">
    <property type="entry name" value="ZF_RING_2"/>
    <property type="match status" value="1"/>
</dbReference>
<feature type="domain" description="C3H1-type" evidence="13">
    <location>
        <begin position="28"/>
        <end position="55"/>
    </location>
</feature>
<dbReference type="Pfam" id="PF00076">
    <property type="entry name" value="RRM_1"/>
    <property type="match status" value="1"/>
</dbReference>
<proteinExistence type="predicted"/>
<keyword evidence="2 8" id="KW-0479">Metal-binding</keyword>
<sequence length="1315" mass="145520">MASTSISPVMRGKACHYSHQSPSPRRSASSPMACIYFQRGSCVFGAGCKKSHDPKFRAASSVNSRDSNDGCISPSTPAIDFNPNDETYSNAHSEKNIPRLDTSESPDHASPPIARTDSSIPFCIFDAQKLCNRGDKCEFLHAGREAAISQLNDNATSPNARAEAKAPVTSISASHTASPSAAFDGPDKFQWSDKGQTDLAQGDKFDARIAPHVHEQQQVIDTFSGNVDQHLEPTFLPQPSPPQHPSPRVKNTRQVTSAGLYPHISEVTVHWSQYADPMANKGVPFCKLHAQGKCLSDESCRFRHSLTPDEYTLLFHDQQPNLWTSKRDQDFFIRDDHAQHIVERKPFEPPLHSVVVDAPTPAAPSISCTFYPLGKCRNGTHCPYRHIGPVLVESTKPMATGLGKSAAANSEGDTAKRQPCKFFISKGFCQKGDICKFAHESSSATSHSSAIASGVQHPSEPESSQDENSGWSATAWDQWSPSDATDPSLVPTHVNNGWDSTPNPEAWGIFGDTTSATTNAGNIDSWNVKPETERIVGSQLEELHATSKDCDDHHVTEEGSSPTVAQPTPSADKTPAETYNGEYDDINASSWLQPWPVDSPAPEGPRKINAYCKAFGQGYCRYGDQCRYLHDEEKPGWESEASPVPQSEGPVETPSICNAQATAPTVCDTIPYLASQERGQSPIAFDHPIVIRPIMQCEVSFREDLTPEDVRTTMDSQKLVISNLPLDASPSELSRTLAEYGNIRGMVSTDESEDSSTVEVQFDDYDSALKACRHINCQMYESRAMVATLDSRSLVTFKDSNECLNFKITWPNPRVQAWSFYKTITQAKAEAVLLNGIIFLGRTIEATFISPKKSAKTERFAIKIDMLPPDVTQAQVEELCKDSSIVTITPPTYNGDPLGSITSTLSEYGAQGLELLPDSKTRHQTVAFATCQNLPILNTLIESLHSRPQAFLGDQPLSIRRVFYNRYRIIRQQYEAIRSELERLKEQLENKCTIQETEHPHDKTIIHIRIWALFENRSPFSEAIAKLSLLICGATLKDDNHQTIWDEYFEGPSGEKALKQLKLDAYVFYDNRTKQVKIFGSPIDQEDASKRIMRLLSKVRSQRQKLDIPRSIIHALSSGPLANLQAEIGIQKVSLDVVKSQLTVRGGPEDVSKARAALDSLSSVLSDFQAVDRPCQICLRIPQDALMLSCRHQYCTTCLKTAICQMGDAPFQCISRQPSPDITESPRCPAYVPYVMVHDILSSEEGELLRKSLLAHVYERPDRYLFCPSLTCKAIYRVGEKGTHVKCCLCLSDICTFCKTFAHPSLSCKVEAQSQ</sequence>
<protein>
    <recommendedName>
        <fullName evidence="17">RING-type E3 ubiquitin transferase</fullName>
    </recommendedName>
</protein>
<gene>
    <name evidence="15" type="ORF">D9613_006842</name>
</gene>
<dbReference type="Pfam" id="PF01485">
    <property type="entry name" value="IBR"/>
    <property type="match status" value="1"/>
</dbReference>
<keyword evidence="1" id="KW-0808">Transferase</keyword>
<dbReference type="InterPro" id="IPR000571">
    <property type="entry name" value="Znf_CCCH"/>
</dbReference>
<accession>A0A8H4VK94</accession>
<dbReference type="PROSITE" id="PS00518">
    <property type="entry name" value="ZF_RING_1"/>
    <property type="match status" value="1"/>
</dbReference>
<dbReference type="InterPro" id="IPR018957">
    <property type="entry name" value="Znf_C3HC4_RING-type"/>
</dbReference>
<feature type="region of interest" description="Disordered" evidence="10">
    <location>
        <begin position="153"/>
        <end position="195"/>
    </location>
</feature>
<dbReference type="InterPro" id="IPR012677">
    <property type="entry name" value="Nucleotide-bd_a/b_plait_sf"/>
</dbReference>
<dbReference type="GO" id="GO:0008270">
    <property type="term" value="F:zinc ion binding"/>
    <property type="evidence" value="ECO:0007669"/>
    <property type="project" value="UniProtKB-KW"/>
</dbReference>
<feature type="compositionally biased region" description="Pro residues" evidence="10">
    <location>
        <begin position="236"/>
        <end position="245"/>
    </location>
</feature>
<dbReference type="Gene3D" id="3.30.1370.210">
    <property type="match status" value="1"/>
</dbReference>
<feature type="domain" description="C3H1-type" evidence="13">
    <location>
        <begin position="606"/>
        <end position="633"/>
    </location>
</feature>
<dbReference type="EMBL" id="JAACJL010000058">
    <property type="protein sequence ID" value="KAF4611025.1"/>
    <property type="molecule type" value="Genomic_DNA"/>
</dbReference>
<dbReference type="InterPro" id="IPR002867">
    <property type="entry name" value="IBR_dom"/>
</dbReference>
<feature type="compositionally biased region" description="Polar residues" evidence="10">
    <location>
        <begin position="558"/>
        <end position="571"/>
    </location>
</feature>
<dbReference type="PANTHER" id="PTHR11224">
    <property type="entry name" value="MAKORIN-RELATED"/>
    <property type="match status" value="1"/>
</dbReference>
<evidence type="ECO:0000259" key="12">
    <source>
        <dbReference type="PROSITE" id="PS50102"/>
    </source>
</evidence>
<feature type="domain" description="RING-type" evidence="14">
    <location>
        <begin position="1171"/>
        <end position="1315"/>
    </location>
</feature>
<evidence type="ECO:0000256" key="3">
    <source>
        <dbReference type="ARBA" id="ARBA00022737"/>
    </source>
</evidence>
<dbReference type="InterPro" id="IPR013083">
    <property type="entry name" value="Znf_RING/FYVE/PHD"/>
</dbReference>
<dbReference type="GO" id="GO:0061630">
    <property type="term" value="F:ubiquitin protein ligase activity"/>
    <property type="evidence" value="ECO:0007669"/>
    <property type="project" value="InterPro"/>
</dbReference>
<dbReference type="InterPro" id="IPR045072">
    <property type="entry name" value="MKRN-like"/>
</dbReference>
<feature type="domain" description="C3H1-type" evidence="13">
    <location>
        <begin position="280"/>
        <end position="307"/>
    </location>
</feature>
<dbReference type="SUPFAM" id="SSF54928">
    <property type="entry name" value="RNA-binding domain, RBD"/>
    <property type="match status" value="1"/>
</dbReference>
<dbReference type="SUPFAM" id="SSF57850">
    <property type="entry name" value="RING/U-box"/>
    <property type="match status" value="1"/>
</dbReference>
<keyword evidence="5" id="KW-0833">Ubl conjugation pathway</keyword>
<evidence type="ECO:0000256" key="4">
    <source>
        <dbReference type="ARBA" id="ARBA00022771"/>
    </source>
</evidence>
<evidence type="ECO:0000313" key="15">
    <source>
        <dbReference type="EMBL" id="KAF4611025.1"/>
    </source>
</evidence>
<evidence type="ECO:0000256" key="8">
    <source>
        <dbReference type="PROSITE-ProRule" id="PRU00723"/>
    </source>
</evidence>
<feature type="region of interest" description="Disordered" evidence="10">
    <location>
        <begin position="229"/>
        <end position="252"/>
    </location>
</feature>
<organism evidence="15 16">
    <name type="scientific">Agrocybe pediades</name>
    <dbReference type="NCBI Taxonomy" id="84607"/>
    <lineage>
        <taxon>Eukaryota</taxon>
        <taxon>Fungi</taxon>
        <taxon>Dikarya</taxon>
        <taxon>Basidiomycota</taxon>
        <taxon>Agaricomycotina</taxon>
        <taxon>Agaricomycetes</taxon>
        <taxon>Agaricomycetidae</taxon>
        <taxon>Agaricales</taxon>
        <taxon>Agaricineae</taxon>
        <taxon>Strophariaceae</taxon>
        <taxon>Agrocybe</taxon>
    </lineage>
</organism>
<dbReference type="Gene3D" id="4.10.1000.10">
    <property type="entry name" value="Zinc finger, CCCH-type"/>
    <property type="match status" value="2"/>
</dbReference>
<evidence type="ECO:0000259" key="13">
    <source>
        <dbReference type="PROSITE" id="PS50103"/>
    </source>
</evidence>
<keyword evidence="16" id="KW-1185">Reference proteome</keyword>
<evidence type="ECO:0000256" key="2">
    <source>
        <dbReference type="ARBA" id="ARBA00022723"/>
    </source>
</evidence>
<evidence type="ECO:0000259" key="14">
    <source>
        <dbReference type="PROSITE" id="PS51873"/>
    </source>
</evidence>
<feature type="region of interest" description="Disordered" evidence="10">
    <location>
        <begin position="448"/>
        <end position="501"/>
    </location>
</feature>
<dbReference type="Gene3D" id="1.20.120.1350">
    <property type="entry name" value="Pneumovirus matrix protein 2 (M2), zinc-binding domain"/>
    <property type="match status" value="1"/>
</dbReference>